<name>A0A9N8DGS7_9STRA</name>
<dbReference type="InterPro" id="IPR011333">
    <property type="entry name" value="SKP1/BTB/POZ_sf"/>
</dbReference>
<accession>A0A9N8DGS7</accession>
<dbReference type="SUPFAM" id="SSF54695">
    <property type="entry name" value="POZ domain"/>
    <property type="match status" value="1"/>
</dbReference>
<dbReference type="Proteomes" id="UP001153069">
    <property type="component" value="Unassembled WGS sequence"/>
</dbReference>
<dbReference type="EMBL" id="CAICTM010000081">
    <property type="protein sequence ID" value="CAB9500386.1"/>
    <property type="molecule type" value="Genomic_DNA"/>
</dbReference>
<keyword evidence="2" id="KW-1185">Reference proteome</keyword>
<sequence>MFGSAPAPAPAPKAEKDPIVGLDVGGTLFYFRMSNLIKSGSDYFSKARLDKEVSYRDSHGRKIIFIQRSPERFAYVRDYLIAAAAAAAKSGDDKEEDVSITLRLPPNDLVLRRNLREEAEFFGLPGMTAALQVSQTFAPSQTNRGVLYWLGTNRGSSDKYENPYAMGVVNVTGWMDDEEENDEEDMFELARFARSRETFVHYRLKPVVQAVKKQPGEWEMEQFSCLQWCKHANKRLPVIVDFLENTIMVRPTHYSLRVSECMGLAGDWNLEGSVDGKSWDVLHAARDDDSLKMDEGNDEIKAQLTKTLAFYNDHVQNDELSADVLLTILEQDYRHSWKLDPPPTKFYRFFRLIGASDEKGEDACLHGEGLELYGAVYEE</sequence>
<evidence type="ECO:0000313" key="2">
    <source>
        <dbReference type="Proteomes" id="UP001153069"/>
    </source>
</evidence>
<dbReference type="Gene3D" id="3.30.710.10">
    <property type="entry name" value="Potassium Channel Kv1.1, Chain A"/>
    <property type="match status" value="1"/>
</dbReference>
<evidence type="ECO:0008006" key="3">
    <source>
        <dbReference type="Google" id="ProtNLM"/>
    </source>
</evidence>
<reference evidence="1" key="1">
    <citation type="submission" date="2020-06" db="EMBL/GenBank/DDBJ databases">
        <authorList>
            <consortium name="Plant Systems Biology data submission"/>
        </authorList>
    </citation>
    <scope>NUCLEOTIDE SEQUENCE</scope>
    <source>
        <strain evidence="1">D6</strain>
    </source>
</reference>
<comment type="caution">
    <text evidence="1">The sequence shown here is derived from an EMBL/GenBank/DDBJ whole genome shotgun (WGS) entry which is preliminary data.</text>
</comment>
<protein>
    <recommendedName>
        <fullName evidence="3">Potassium channel tetramerisation-type BTB domain-containing protein</fullName>
    </recommendedName>
</protein>
<dbReference type="AlphaFoldDB" id="A0A9N8DGS7"/>
<organism evidence="1 2">
    <name type="scientific">Seminavis robusta</name>
    <dbReference type="NCBI Taxonomy" id="568900"/>
    <lineage>
        <taxon>Eukaryota</taxon>
        <taxon>Sar</taxon>
        <taxon>Stramenopiles</taxon>
        <taxon>Ochrophyta</taxon>
        <taxon>Bacillariophyta</taxon>
        <taxon>Bacillariophyceae</taxon>
        <taxon>Bacillariophycidae</taxon>
        <taxon>Naviculales</taxon>
        <taxon>Naviculaceae</taxon>
        <taxon>Seminavis</taxon>
    </lineage>
</organism>
<dbReference type="OrthoDB" id="2414723at2759"/>
<proteinExistence type="predicted"/>
<evidence type="ECO:0000313" key="1">
    <source>
        <dbReference type="EMBL" id="CAB9500386.1"/>
    </source>
</evidence>
<gene>
    <name evidence="1" type="ORF">SEMRO_82_G044100.1</name>
</gene>